<gene>
    <name evidence="6" type="ORF">SORBI_3002G188900</name>
</gene>
<evidence type="ECO:0000256" key="2">
    <source>
        <dbReference type="ARBA" id="ARBA00022679"/>
    </source>
</evidence>
<dbReference type="InParanoid" id="A0A1B6QC89"/>
<evidence type="ECO:0000256" key="5">
    <source>
        <dbReference type="SAM" id="MobiDB-lite"/>
    </source>
</evidence>
<proteinExistence type="inferred from homology"/>
<feature type="region of interest" description="Disordered" evidence="5">
    <location>
        <begin position="198"/>
        <end position="219"/>
    </location>
</feature>
<feature type="region of interest" description="Disordered" evidence="5">
    <location>
        <begin position="1"/>
        <end position="37"/>
    </location>
</feature>
<dbReference type="GO" id="GO:0080044">
    <property type="term" value="F:quercetin 7-O-glucosyltransferase activity"/>
    <property type="evidence" value="ECO:0000318"/>
    <property type="project" value="GO_Central"/>
</dbReference>
<dbReference type="GO" id="GO:0005737">
    <property type="term" value="C:cytoplasm"/>
    <property type="evidence" value="ECO:0000318"/>
    <property type="project" value="GO_Central"/>
</dbReference>
<evidence type="ECO:0000256" key="3">
    <source>
        <dbReference type="RuleBase" id="RU003718"/>
    </source>
</evidence>
<keyword evidence="2 3" id="KW-0808">Transferase</keyword>
<dbReference type="FunFam" id="3.40.50.2000:FF:000107">
    <property type="entry name" value="Glycosyltransferase"/>
    <property type="match status" value="1"/>
</dbReference>
<feature type="compositionally biased region" description="Polar residues" evidence="5">
    <location>
        <begin position="27"/>
        <end position="37"/>
    </location>
</feature>
<reference evidence="6 7" key="1">
    <citation type="journal article" date="2009" name="Nature">
        <title>The Sorghum bicolor genome and the diversification of grasses.</title>
        <authorList>
            <person name="Paterson A.H."/>
            <person name="Bowers J.E."/>
            <person name="Bruggmann R."/>
            <person name="Dubchak I."/>
            <person name="Grimwood J."/>
            <person name="Gundlach H."/>
            <person name="Haberer G."/>
            <person name="Hellsten U."/>
            <person name="Mitros T."/>
            <person name="Poliakov A."/>
            <person name="Schmutz J."/>
            <person name="Spannagl M."/>
            <person name="Tang H."/>
            <person name="Wang X."/>
            <person name="Wicker T."/>
            <person name="Bharti A.K."/>
            <person name="Chapman J."/>
            <person name="Feltus F.A."/>
            <person name="Gowik U."/>
            <person name="Grigoriev I.V."/>
            <person name="Lyons E."/>
            <person name="Maher C.A."/>
            <person name="Martis M."/>
            <person name="Narechania A."/>
            <person name="Otillar R.P."/>
            <person name="Penning B.W."/>
            <person name="Salamov A.A."/>
            <person name="Wang Y."/>
            <person name="Zhang L."/>
            <person name="Carpita N.C."/>
            <person name="Freeling M."/>
            <person name="Gingle A.R."/>
            <person name="Hash C.T."/>
            <person name="Keller B."/>
            <person name="Klein P."/>
            <person name="Kresovich S."/>
            <person name="McCann M.C."/>
            <person name="Ming R."/>
            <person name="Peterson D.G."/>
            <person name="Mehboob-ur-Rahman"/>
            <person name="Ware D."/>
            <person name="Westhoff P."/>
            <person name="Mayer K.F."/>
            <person name="Messing J."/>
            <person name="Rokhsar D.S."/>
        </authorList>
    </citation>
    <scope>NUCLEOTIDE SEQUENCE [LARGE SCALE GENOMIC DNA]</scope>
    <source>
        <strain evidence="7">cv. BTx623</strain>
    </source>
</reference>
<dbReference type="Proteomes" id="UP000000768">
    <property type="component" value="Chromosome 2"/>
</dbReference>
<keyword evidence="3" id="KW-0328">Glycosyltransferase</keyword>
<keyword evidence="7" id="KW-1185">Reference proteome</keyword>
<evidence type="ECO:0000256" key="1">
    <source>
        <dbReference type="ARBA" id="ARBA00009995"/>
    </source>
</evidence>
<evidence type="ECO:0000313" key="7">
    <source>
        <dbReference type="Proteomes" id="UP000000768"/>
    </source>
</evidence>
<name>A0A1B6QC89_SORBI</name>
<organism evidence="6 7">
    <name type="scientific">Sorghum bicolor</name>
    <name type="common">Sorghum</name>
    <name type="synonym">Sorghum vulgare</name>
    <dbReference type="NCBI Taxonomy" id="4558"/>
    <lineage>
        <taxon>Eukaryota</taxon>
        <taxon>Viridiplantae</taxon>
        <taxon>Streptophyta</taxon>
        <taxon>Embryophyta</taxon>
        <taxon>Tracheophyta</taxon>
        <taxon>Spermatophyta</taxon>
        <taxon>Magnoliopsida</taxon>
        <taxon>Liliopsida</taxon>
        <taxon>Poales</taxon>
        <taxon>Poaceae</taxon>
        <taxon>PACMAD clade</taxon>
        <taxon>Panicoideae</taxon>
        <taxon>Andropogonodae</taxon>
        <taxon>Andropogoneae</taxon>
        <taxon>Sorghinae</taxon>
        <taxon>Sorghum</taxon>
    </lineage>
</organism>
<dbReference type="OMA" id="DNKHETW"/>
<sequence length="519" mass="55318">MVAVGRTLTQPPKHVQSPRSRPKRSNDTAMATTTSPLPFQVHHGPHVAIFPLMAKGHTMPLLDLACLLRGRGLADVTFVTTPGNASFVRAALRRGGAGDAAVLELAYPAAGRAPAGGEGAEGVASASSFAAFAESTSALRPRFEEALAALRTPASLLVADGFLYWAHASAAALGVPSVSFLGTSAFAHVARDAFVRDKPGAPAASPQLDDDDDDDDATTATYYTAPEFPHLQFSIRDLVPPPLPLIDLDAKMAAAVAASRGLIVNTFYDLEGRYIEHWNHHIGPKVWAIGPLWLARQSTSSFSGTGSELHAKPSWMQWLDEMAAAGKPVVYISLGTLAAISDAQLKEVADGLDMAGVNFLWALRPDNNSDDLGTGYDEESVVGRGNKVVREWVDQRQILRHPSVRGFVSHCGWNSVLESVAAGVPLVAWPCEFEQPMNAKFVVDELRIGVRVHASDGAIGGLVKSEEITRAVKEVMFGEAATAMALRVTEIAAQAQLAVSDGGSSWKEVEEMISELCVW</sequence>
<dbReference type="eggNOG" id="KOG1192">
    <property type="taxonomic scope" value="Eukaryota"/>
</dbReference>
<dbReference type="Pfam" id="PF00201">
    <property type="entry name" value="UDPGT"/>
    <property type="match status" value="1"/>
</dbReference>
<dbReference type="SUPFAM" id="SSF53756">
    <property type="entry name" value="UDP-Glycosyltransferase/glycogen phosphorylase"/>
    <property type="match status" value="1"/>
</dbReference>
<protein>
    <recommendedName>
        <fullName evidence="4">Glycosyltransferase</fullName>
        <ecNumber evidence="4">2.4.1.-</ecNumber>
    </recommendedName>
</protein>
<evidence type="ECO:0000313" key="6">
    <source>
        <dbReference type="EMBL" id="KXG35542.1"/>
    </source>
</evidence>
<dbReference type="EC" id="2.4.1.-" evidence="4"/>
<dbReference type="PANTHER" id="PTHR48047:SF174">
    <property type="entry name" value="GLYCOSYLTRANSFERASE"/>
    <property type="match status" value="1"/>
</dbReference>
<dbReference type="EMBL" id="CM000761">
    <property type="protein sequence ID" value="KXG35542.1"/>
    <property type="molecule type" value="Genomic_DNA"/>
</dbReference>
<dbReference type="PANTHER" id="PTHR48047">
    <property type="entry name" value="GLYCOSYLTRANSFERASE"/>
    <property type="match status" value="1"/>
</dbReference>
<dbReference type="Gramene" id="KXG35542">
    <property type="protein sequence ID" value="KXG35542"/>
    <property type="gene ID" value="SORBI_3002G188900"/>
</dbReference>
<dbReference type="CDD" id="cd03784">
    <property type="entry name" value="GT1_Gtf-like"/>
    <property type="match status" value="1"/>
</dbReference>
<dbReference type="Gene3D" id="3.40.50.2000">
    <property type="entry name" value="Glycogen Phosphorylase B"/>
    <property type="match status" value="2"/>
</dbReference>
<accession>A0A1B6QC89</accession>
<dbReference type="InterPro" id="IPR035595">
    <property type="entry name" value="UDP_glycos_trans_CS"/>
</dbReference>
<dbReference type="InterPro" id="IPR002213">
    <property type="entry name" value="UDP_glucos_trans"/>
</dbReference>
<dbReference type="AlphaFoldDB" id="A0A1B6QC89"/>
<dbReference type="PROSITE" id="PS00375">
    <property type="entry name" value="UDPGT"/>
    <property type="match status" value="1"/>
</dbReference>
<feature type="compositionally biased region" description="Acidic residues" evidence="5">
    <location>
        <begin position="208"/>
        <end position="217"/>
    </location>
</feature>
<dbReference type="GO" id="GO:0080043">
    <property type="term" value="F:quercetin 3-O-glucosyltransferase activity"/>
    <property type="evidence" value="ECO:0000318"/>
    <property type="project" value="GO_Central"/>
</dbReference>
<evidence type="ECO:0000256" key="4">
    <source>
        <dbReference type="RuleBase" id="RU362057"/>
    </source>
</evidence>
<reference evidence="7" key="2">
    <citation type="journal article" date="2018" name="Plant J.">
        <title>The Sorghum bicolor reference genome: improved assembly, gene annotations, a transcriptome atlas, and signatures of genome organization.</title>
        <authorList>
            <person name="McCormick R.F."/>
            <person name="Truong S.K."/>
            <person name="Sreedasyam A."/>
            <person name="Jenkins J."/>
            <person name="Shu S."/>
            <person name="Sims D."/>
            <person name="Kennedy M."/>
            <person name="Amirebrahimi M."/>
            <person name="Weers B.D."/>
            <person name="McKinley B."/>
            <person name="Mattison A."/>
            <person name="Morishige D.T."/>
            <person name="Grimwood J."/>
            <person name="Schmutz J."/>
            <person name="Mullet J.E."/>
        </authorList>
    </citation>
    <scope>NUCLEOTIDE SEQUENCE [LARGE SCALE GENOMIC DNA]</scope>
    <source>
        <strain evidence="7">cv. BTx623</strain>
    </source>
</reference>
<comment type="similarity">
    <text evidence="1 3">Belongs to the UDP-glycosyltransferase family.</text>
</comment>